<dbReference type="EMBL" id="JAHLFQ010000076">
    <property type="protein sequence ID" value="MBU3803866.1"/>
    <property type="molecule type" value="Genomic_DNA"/>
</dbReference>
<proteinExistence type="inferred from homology"/>
<gene>
    <name evidence="5" type="ORF">H9872_03820</name>
</gene>
<feature type="signal peptide" evidence="4">
    <location>
        <begin position="1"/>
        <end position="25"/>
    </location>
</feature>
<dbReference type="InterPro" id="IPR050490">
    <property type="entry name" value="Bact_solute-bd_prot1"/>
</dbReference>
<dbReference type="PANTHER" id="PTHR43649:SF34">
    <property type="entry name" value="ABC TRANSPORTER PERIPLASMIC-BINDING PROTEIN YCJN-RELATED"/>
    <property type="match status" value="1"/>
</dbReference>
<protein>
    <submittedName>
        <fullName evidence="5">ABC transporter substrate-binding protein</fullName>
    </submittedName>
</protein>
<dbReference type="PANTHER" id="PTHR43649">
    <property type="entry name" value="ARABINOSE-BINDING PROTEIN-RELATED"/>
    <property type="match status" value="1"/>
</dbReference>
<evidence type="ECO:0000313" key="5">
    <source>
        <dbReference type="EMBL" id="MBU3803866.1"/>
    </source>
</evidence>
<keyword evidence="3 4" id="KW-0732">Signal</keyword>
<dbReference type="PROSITE" id="PS51257">
    <property type="entry name" value="PROKAR_LIPOPROTEIN"/>
    <property type="match status" value="1"/>
</dbReference>
<evidence type="ECO:0000256" key="4">
    <source>
        <dbReference type="SAM" id="SignalP"/>
    </source>
</evidence>
<dbReference type="Proteomes" id="UP000824229">
    <property type="component" value="Unassembled WGS sequence"/>
</dbReference>
<dbReference type="SUPFAM" id="SSF53850">
    <property type="entry name" value="Periplasmic binding protein-like II"/>
    <property type="match status" value="1"/>
</dbReference>
<evidence type="ECO:0000256" key="2">
    <source>
        <dbReference type="ARBA" id="ARBA00022448"/>
    </source>
</evidence>
<dbReference type="Pfam" id="PF13416">
    <property type="entry name" value="SBP_bac_8"/>
    <property type="match status" value="1"/>
</dbReference>
<evidence type="ECO:0000256" key="1">
    <source>
        <dbReference type="ARBA" id="ARBA00008520"/>
    </source>
</evidence>
<feature type="chain" id="PRO_5038921511" evidence="4">
    <location>
        <begin position="26"/>
        <end position="448"/>
    </location>
</feature>
<keyword evidence="2" id="KW-0813">Transport</keyword>
<dbReference type="AlphaFoldDB" id="A0A9E2NKM6"/>
<sequence length="448" mass="49637">MKLKRVISSCLVAGMFLSMMTGCQSTSKKEIYFLNFKPEIAEIYDKIAKDYEAETGVKVKVVTAASGTYEQTLKSEVAKSEAPTIFQINGPVGYQNWTDYCADLKDTKLYSYLSDKSLAVTSGEGVYGIPYVVEGYGIIYNNAIMEKYFALPDKAVNVSSMDEINNFDTLKAVAEDMTAHKQALGIEGVFASTSLNSGEQWRWQTHLANVPFYYEFAENTAFDNSILAGLATTEIDFKYSDNFKNIFDLYINNSCTEPGMLGSKSVDDSMAEFALGKVAMVQNGNWAWSQISGVEGNTVTENDIKYLPIYTGVSGEEGQGLCIGTENYFAVNSKVSQEKQEMSIAFLEWLFSSETGKAYVTNELGFIAPFTTFNDDEKPADPLAKEVLSWMEKDVTSVPWTFAAFPSENFKNDFGDALLEYAQGQKGWDDVTAIVKDSWKTEAAAKTN</sequence>
<comment type="caution">
    <text evidence="5">The sequence shown here is derived from an EMBL/GenBank/DDBJ whole genome shotgun (WGS) entry which is preliminary data.</text>
</comment>
<organism evidence="5 6">
    <name type="scientific">Candidatus Cellulosilyticum pullistercoris</name>
    <dbReference type="NCBI Taxonomy" id="2838521"/>
    <lineage>
        <taxon>Bacteria</taxon>
        <taxon>Bacillati</taxon>
        <taxon>Bacillota</taxon>
        <taxon>Clostridia</taxon>
        <taxon>Lachnospirales</taxon>
        <taxon>Cellulosilyticaceae</taxon>
        <taxon>Cellulosilyticum</taxon>
    </lineage>
</organism>
<reference evidence="5" key="2">
    <citation type="submission" date="2021-04" db="EMBL/GenBank/DDBJ databases">
        <authorList>
            <person name="Gilroy R."/>
        </authorList>
    </citation>
    <scope>NUCLEOTIDE SEQUENCE</scope>
    <source>
        <strain evidence="5">B5-657</strain>
    </source>
</reference>
<comment type="similarity">
    <text evidence="1">Belongs to the bacterial solute-binding protein 1 family.</text>
</comment>
<evidence type="ECO:0000313" key="6">
    <source>
        <dbReference type="Proteomes" id="UP000824229"/>
    </source>
</evidence>
<reference evidence="5" key="1">
    <citation type="journal article" date="2021" name="PeerJ">
        <title>Extensive microbial diversity within the chicken gut microbiome revealed by metagenomics and culture.</title>
        <authorList>
            <person name="Gilroy R."/>
            <person name="Ravi A."/>
            <person name="Getino M."/>
            <person name="Pursley I."/>
            <person name="Horton D.L."/>
            <person name="Alikhan N.F."/>
            <person name="Baker D."/>
            <person name="Gharbi K."/>
            <person name="Hall N."/>
            <person name="Watson M."/>
            <person name="Adriaenssens E.M."/>
            <person name="Foster-Nyarko E."/>
            <person name="Jarju S."/>
            <person name="Secka A."/>
            <person name="Antonio M."/>
            <person name="Oren A."/>
            <person name="Chaudhuri R.R."/>
            <person name="La Ragione R."/>
            <person name="Hildebrand F."/>
            <person name="Pallen M.J."/>
        </authorList>
    </citation>
    <scope>NUCLEOTIDE SEQUENCE</scope>
    <source>
        <strain evidence="5">B5-657</strain>
    </source>
</reference>
<dbReference type="InterPro" id="IPR006059">
    <property type="entry name" value="SBP"/>
</dbReference>
<accession>A0A9E2NKM6</accession>
<evidence type="ECO:0000256" key="3">
    <source>
        <dbReference type="ARBA" id="ARBA00022729"/>
    </source>
</evidence>
<dbReference type="Gene3D" id="3.40.190.10">
    <property type="entry name" value="Periplasmic binding protein-like II"/>
    <property type="match status" value="2"/>
</dbReference>
<name>A0A9E2NKM6_9FIRM</name>